<dbReference type="AlphaFoldDB" id="A0A5B8XXK8"/>
<keyword evidence="2" id="KW-1185">Reference proteome</keyword>
<gene>
    <name evidence="1" type="ORF">FRD01_16215</name>
</gene>
<accession>A0A5B8XXK8</accession>
<evidence type="ECO:0000313" key="2">
    <source>
        <dbReference type="Proteomes" id="UP000321595"/>
    </source>
</evidence>
<dbReference type="Proteomes" id="UP000321595">
    <property type="component" value="Chromosome"/>
</dbReference>
<evidence type="ECO:0000313" key="1">
    <source>
        <dbReference type="EMBL" id="QED28753.1"/>
    </source>
</evidence>
<dbReference type="KEGG" id="bbae:FRD01_16215"/>
<organism evidence="1 2">
    <name type="scientific">Microvenator marinus</name>
    <dbReference type="NCBI Taxonomy" id="2600177"/>
    <lineage>
        <taxon>Bacteria</taxon>
        <taxon>Deltaproteobacteria</taxon>
        <taxon>Bradymonadales</taxon>
        <taxon>Microvenatoraceae</taxon>
        <taxon>Microvenator</taxon>
    </lineage>
</organism>
<protein>
    <submittedName>
        <fullName evidence="1">Uncharacterized protein</fullName>
    </submittedName>
</protein>
<dbReference type="RefSeq" id="WP_146961465.1">
    <property type="nucleotide sequence ID" value="NZ_CP042467.1"/>
</dbReference>
<sequence>MRSLTETTIYAQTPDGTVDELHLVVFDPINEENKCAIRVSVTRNQSDVLVDESVYGADRWQAIMIGIGFLRLRVSLILKKSYVTLYSTRECVDEGREITLQLIFPQY</sequence>
<dbReference type="EMBL" id="CP042467">
    <property type="protein sequence ID" value="QED28753.1"/>
    <property type="molecule type" value="Genomic_DNA"/>
</dbReference>
<reference evidence="1 2" key="1">
    <citation type="submission" date="2019-08" db="EMBL/GenBank/DDBJ databases">
        <authorList>
            <person name="Liang Q."/>
        </authorList>
    </citation>
    <scope>NUCLEOTIDE SEQUENCE [LARGE SCALE GENOMIC DNA]</scope>
    <source>
        <strain evidence="1 2">V1718</strain>
    </source>
</reference>
<name>A0A5B8XXK8_9DELT</name>
<proteinExistence type="predicted"/>